<evidence type="ECO:0000313" key="2">
    <source>
        <dbReference type="WBParaSite" id="PTRK_0001777600.1"/>
    </source>
</evidence>
<reference evidence="2" key="1">
    <citation type="submission" date="2017-02" db="UniProtKB">
        <authorList>
            <consortium name="WormBaseParasite"/>
        </authorList>
    </citation>
    <scope>IDENTIFICATION</scope>
</reference>
<name>A0A0N5A6Y2_PARTI</name>
<dbReference type="WBParaSite" id="PTRK_0001777600.1">
    <property type="protein sequence ID" value="PTRK_0001777600.1"/>
    <property type="gene ID" value="PTRK_0001777600"/>
</dbReference>
<evidence type="ECO:0000313" key="1">
    <source>
        <dbReference type="Proteomes" id="UP000038045"/>
    </source>
</evidence>
<dbReference type="Proteomes" id="UP000038045">
    <property type="component" value="Unplaced"/>
</dbReference>
<accession>A0A0N5A6Y2</accession>
<protein>
    <submittedName>
        <fullName evidence="2">Phage protein</fullName>
    </submittedName>
</protein>
<dbReference type="AlphaFoldDB" id="A0A0N5A6Y2"/>
<organism evidence="1 2">
    <name type="scientific">Parastrongyloides trichosuri</name>
    <name type="common">Possum-specific nematode worm</name>
    <dbReference type="NCBI Taxonomy" id="131310"/>
    <lineage>
        <taxon>Eukaryota</taxon>
        <taxon>Metazoa</taxon>
        <taxon>Ecdysozoa</taxon>
        <taxon>Nematoda</taxon>
        <taxon>Chromadorea</taxon>
        <taxon>Rhabditida</taxon>
        <taxon>Tylenchina</taxon>
        <taxon>Panagrolaimomorpha</taxon>
        <taxon>Strongyloidoidea</taxon>
        <taxon>Strongyloididae</taxon>
        <taxon>Parastrongyloides</taxon>
    </lineage>
</organism>
<keyword evidence="1" id="KW-1185">Reference proteome</keyword>
<sequence length="135" mass="16295">MRKEKKFRGGWRIPRFEEGRDIFEYVQEVEEQERRLNEGYNHLLDIGHEIVLMLSEKRSGRNNEHYKDCKPILLTKALGLQFERKVKQIATADELLNFEYAYEKMERQTLKLDEKHQVHPHEIIKYAHNAKSLKE</sequence>
<proteinExistence type="predicted"/>